<dbReference type="InterPro" id="IPR008333">
    <property type="entry name" value="Cbr1-like_FAD-bd_dom"/>
</dbReference>
<dbReference type="GO" id="GO:0046872">
    <property type="term" value="F:metal ion binding"/>
    <property type="evidence" value="ECO:0007669"/>
    <property type="project" value="UniProtKB-KW"/>
</dbReference>
<dbReference type="HOGENOM" id="CLU_003827_14_2_6"/>
<evidence type="ECO:0000256" key="10">
    <source>
        <dbReference type="ARBA" id="ARBA00061434"/>
    </source>
</evidence>
<comment type="caution">
    <text evidence="12">The sequence shown here is derived from an EMBL/GenBank/DDBJ whole genome shotgun (WGS) entry which is preliminary data.</text>
</comment>
<dbReference type="InterPro" id="IPR012675">
    <property type="entry name" value="Beta-grasp_dom_sf"/>
</dbReference>
<feature type="domain" description="FAD-binding FR-type" evidence="11">
    <location>
        <begin position="44"/>
        <end position="149"/>
    </location>
</feature>
<evidence type="ECO:0000313" key="12">
    <source>
        <dbReference type="EMBL" id="EAT11937.1"/>
    </source>
</evidence>
<keyword evidence="5" id="KW-0274">FAD</keyword>
<dbReference type="OrthoDB" id="9796486at2"/>
<dbReference type="Pfam" id="PF00970">
    <property type="entry name" value="FAD_binding_6"/>
    <property type="match status" value="1"/>
</dbReference>
<keyword evidence="3" id="KW-0001">2Fe-2S</keyword>
<dbReference type="SUPFAM" id="SSF54292">
    <property type="entry name" value="2Fe-2S ferredoxin-like"/>
    <property type="match status" value="1"/>
</dbReference>
<dbReference type="PRINTS" id="PR00406">
    <property type="entry name" value="CYTB5RDTASE"/>
</dbReference>
<evidence type="ECO:0000256" key="5">
    <source>
        <dbReference type="ARBA" id="ARBA00022827"/>
    </source>
</evidence>
<dbReference type="PANTHER" id="PTHR47354:SF6">
    <property type="entry name" value="NADH OXIDOREDUCTASE HCR"/>
    <property type="match status" value="1"/>
</dbReference>
<evidence type="ECO:0000256" key="7">
    <source>
        <dbReference type="ARBA" id="ARBA00023004"/>
    </source>
</evidence>
<keyword evidence="13" id="KW-1185">Reference proteome</keyword>
<dbReference type="RefSeq" id="WP_007017401.1">
    <property type="nucleotide sequence ID" value="NZ_CH724113.1"/>
</dbReference>
<dbReference type="InterPro" id="IPR001433">
    <property type="entry name" value="OxRdtase_FAD/NAD-bd"/>
</dbReference>
<dbReference type="InterPro" id="IPR039261">
    <property type="entry name" value="FNR_nucleotide-bd"/>
</dbReference>
<dbReference type="InterPro" id="IPR036010">
    <property type="entry name" value="2Fe-2S_ferredoxin-like_sf"/>
</dbReference>
<evidence type="ECO:0000313" key="13">
    <source>
        <dbReference type="Proteomes" id="UP000004263"/>
    </source>
</evidence>
<evidence type="ECO:0000256" key="6">
    <source>
        <dbReference type="ARBA" id="ARBA00023002"/>
    </source>
</evidence>
<dbReference type="CDD" id="cd00207">
    <property type="entry name" value="fer2"/>
    <property type="match status" value="1"/>
</dbReference>
<evidence type="ECO:0000259" key="11">
    <source>
        <dbReference type="PROSITE" id="PS51384"/>
    </source>
</evidence>
<dbReference type="PROSITE" id="PS51384">
    <property type="entry name" value="FAD_FR"/>
    <property type="match status" value="1"/>
</dbReference>
<accession>Q1N1B4</accession>
<dbReference type="EMBL" id="AAQH01000011">
    <property type="protein sequence ID" value="EAT11937.1"/>
    <property type="molecule type" value="Genomic_DNA"/>
</dbReference>
<keyword evidence="4" id="KW-0479">Metal-binding</keyword>
<dbReference type="InterPro" id="IPR001041">
    <property type="entry name" value="2Fe-2S_ferredoxin-type"/>
</dbReference>
<dbReference type="CDD" id="cd06216">
    <property type="entry name" value="FNR_iron_sulfur_binding_2"/>
    <property type="match status" value="1"/>
</dbReference>
<comment type="cofactor">
    <cofactor evidence="1">
        <name>FAD</name>
        <dbReference type="ChEBI" id="CHEBI:57692"/>
    </cofactor>
</comment>
<dbReference type="Pfam" id="PF00111">
    <property type="entry name" value="Fer2"/>
    <property type="match status" value="1"/>
</dbReference>
<evidence type="ECO:0000256" key="9">
    <source>
        <dbReference type="ARBA" id="ARBA00034078"/>
    </source>
</evidence>
<evidence type="ECO:0000256" key="3">
    <source>
        <dbReference type="ARBA" id="ARBA00022714"/>
    </source>
</evidence>
<keyword evidence="7" id="KW-0408">Iron</keyword>
<dbReference type="InterPro" id="IPR050415">
    <property type="entry name" value="MRET"/>
</dbReference>
<organism evidence="12 13">
    <name type="scientific">Bermanella marisrubri</name>
    <dbReference type="NCBI Taxonomy" id="207949"/>
    <lineage>
        <taxon>Bacteria</taxon>
        <taxon>Pseudomonadati</taxon>
        <taxon>Pseudomonadota</taxon>
        <taxon>Gammaproteobacteria</taxon>
        <taxon>Oceanospirillales</taxon>
        <taxon>Oceanospirillaceae</taxon>
        <taxon>Bermanella</taxon>
    </lineage>
</organism>
<dbReference type="Gene3D" id="3.10.20.30">
    <property type="match status" value="1"/>
</dbReference>
<gene>
    <name evidence="12" type="ORF">RED65_11370</name>
</gene>
<proteinExistence type="inferred from homology"/>
<dbReference type="Proteomes" id="UP000004263">
    <property type="component" value="Unassembled WGS sequence"/>
</dbReference>
<dbReference type="InterPro" id="IPR017927">
    <property type="entry name" value="FAD-bd_FR_type"/>
</dbReference>
<dbReference type="InterPro" id="IPR017938">
    <property type="entry name" value="Riboflavin_synthase-like_b-brl"/>
</dbReference>
<dbReference type="GO" id="GO:0051537">
    <property type="term" value="F:2 iron, 2 sulfur cluster binding"/>
    <property type="evidence" value="ECO:0007669"/>
    <property type="project" value="UniProtKB-KW"/>
</dbReference>
<protein>
    <submittedName>
        <fullName evidence="12">Putative Oxidoreductase</fullName>
    </submittedName>
</protein>
<dbReference type="PRINTS" id="PR00371">
    <property type="entry name" value="FPNCR"/>
</dbReference>
<dbReference type="Gene3D" id="3.40.50.80">
    <property type="entry name" value="Nucleotide-binding domain of ferredoxin-NADP reductase (FNR) module"/>
    <property type="match status" value="1"/>
</dbReference>
<keyword evidence="8" id="KW-0411">Iron-sulfur</keyword>
<comment type="cofactor">
    <cofactor evidence="9">
        <name>[2Fe-2S] cluster</name>
        <dbReference type="ChEBI" id="CHEBI:190135"/>
    </cofactor>
</comment>
<dbReference type="Gene3D" id="2.40.30.10">
    <property type="entry name" value="Translation factors"/>
    <property type="match status" value="1"/>
</dbReference>
<dbReference type="InterPro" id="IPR001709">
    <property type="entry name" value="Flavoprot_Pyr_Nucl_cyt_Rdtase"/>
</dbReference>
<name>Q1N1B4_9GAMM</name>
<reference evidence="12 13" key="1">
    <citation type="submission" date="2006-03" db="EMBL/GenBank/DDBJ databases">
        <authorList>
            <person name="Pinhassi J."/>
            <person name="Pedros-Alio C."/>
            <person name="Ferriera S."/>
            <person name="Johnson J."/>
            <person name="Kravitz S."/>
            <person name="Halpern A."/>
            <person name="Remington K."/>
            <person name="Beeson K."/>
            <person name="Tran B."/>
            <person name="Rogers Y.-H."/>
            <person name="Friedman R."/>
            <person name="Venter J.C."/>
        </authorList>
    </citation>
    <scope>NUCLEOTIDE SEQUENCE [LARGE SCALE GENOMIC DNA]</scope>
    <source>
        <strain evidence="12 13">RED65</strain>
    </source>
</reference>
<evidence type="ECO:0000256" key="4">
    <source>
        <dbReference type="ARBA" id="ARBA00022723"/>
    </source>
</evidence>
<comment type="similarity">
    <text evidence="10">In the N-terminal section; belongs to the FAD-binding oxidoreductase type 6 family.</text>
</comment>
<dbReference type="GO" id="GO:0016491">
    <property type="term" value="F:oxidoreductase activity"/>
    <property type="evidence" value="ECO:0007669"/>
    <property type="project" value="UniProtKB-KW"/>
</dbReference>
<dbReference type="STRING" id="207949.RED65_11370"/>
<keyword evidence="2" id="KW-0285">Flavoprotein</keyword>
<dbReference type="SUPFAM" id="SSF52343">
    <property type="entry name" value="Ferredoxin reductase-like, C-terminal NADP-linked domain"/>
    <property type="match status" value="1"/>
</dbReference>
<dbReference type="SUPFAM" id="SSF63380">
    <property type="entry name" value="Riboflavin synthase domain-like"/>
    <property type="match status" value="1"/>
</dbReference>
<sequence length="373" mass="42619">MSTVEIAPKTTRISQWFARSLTTHNSFAAFFEPLIQWIKPNWRADRCYTRVVSVRYESSDMYTLQLKPLQSFSHEFAGQYVELIIQKDGAWVSRYFTISSSPEFFRETGTIELSIAIQANGRITPWLMKNLNKGDMVNLGQPMGDFLPLNIPRDKSVSRKVFIAGGSGITPFRSSLQSLMQSDERDTQEIELFYYARSEEHFLFREELQRCAYLLPKAHVHFMDSEKIGFFDYTHLQVENKHQTDTAFFVCGPPAMIQHVRSTLNTHGVKKENIYYEFFGPEPLEADGQARAVLFQRAKLQANTEGNESLLELAEKQELKPVSGCRIGVCHQCICKKQSGRVRNIKTGEISDSGQQEIQLCISTAVDDVVLDL</sequence>
<evidence type="ECO:0000256" key="1">
    <source>
        <dbReference type="ARBA" id="ARBA00001974"/>
    </source>
</evidence>
<evidence type="ECO:0000256" key="2">
    <source>
        <dbReference type="ARBA" id="ARBA00022630"/>
    </source>
</evidence>
<dbReference type="Pfam" id="PF00175">
    <property type="entry name" value="NAD_binding_1"/>
    <property type="match status" value="1"/>
</dbReference>
<evidence type="ECO:0000256" key="8">
    <source>
        <dbReference type="ARBA" id="ARBA00023014"/>
    </source>
</evidence>
<dbReference type="PANTHER" id="PTHR47354">
    <property type="entry name" value="NADH OXIDOREDUCTASE HCR"/>
    <property type="match status" value="1"/>
</dbReference>
<dbReference type="AlphaFoldDB" id="Q1N1B4"/>
<keyword evidence="6" id="KW-0560">Oxidoreductase</keyword>